<dbReference type="SUPFAM" id="SSF55979">
    <property type="entry name" value="DNA clamp"/>
    <property type="match status" value="2"/>
</dbReference>
<dbReference type="PANTHER" id="PTHR11352:SF0">
    <property type="entry name" value="PROLIFERATING CELL NUCLEAR ANTIGEN"/>
    <property type="match status" value="1"/>
</dbReference>
<dbReference type="GO" id="GO:0030337">
    <property type="term" value="F:DNA polymerase processivity factor activity"/>
    <property type="evidence" value="ECO:0007669"/>
    <property type="project" value="InterPro"/>
</dbReference>
<evidence type="ECO:0008006" key="6">
    <source>
        <dbReference type="Google" id="ProtNLM"/>
    </source>
</evidence>
<sequence length="192" mass="22073">MKLILKDKAKVTIFANIFHNLKNILDDANISFMPTHLYMQGMDGTHALLVELKIESEWFDEYEVDTNDTFGLHCETFYKIINCLKEDQYIELTLEPADDKMCISFQGGDTIAKEFQLSRIDMDVELMEIPDVEYQADICIKSKEFSEIMKELVIFNDTVQVRCTDEQIELLASGILGSMKASIKETDIITYA</sequence>
<dbReference type="InterPro" id="IPR022649">
    <property type="entry name" value="Pr_cel_nuc_antig_C"/>
</dbReference>
<proteinExistence type="inferred from homology"/>
<keyword evidence="2" id="KW-0238">DNA-binding</keyword>
<evidence type="ECO:0000256" key="1">
    <source>
        <dbReference type="ARBA" id="ARBA00010462"/>
    </source>
</evidence>
<evidence type="ECO:0000313" key="5">
    <source>
        <dbReference type="EMBL" id="GAG10797.1"/>
    </source>
</evidence>
<comment type="similarity">
    <text evidence="1">Belongs to the PCNA family.</text>
</comment>
<evidence type="ECO:0000256" key="2">
    <source>
        <dbReference type="ARBA" id="ARBA00023125"/>
    </source>
</evidence>
<gene>
    <name evidence="5" type="ORF">S01H1_39156</name>
</gene>
<dbReference type="GO" id="GO:0003677">
    <property type="term" value="F:DNA binding"/>
    <property type="evidence" value="ECO:0007669"/>
    <property type="project" value="UniProtKB-KW"/>
</dbReference>
<dbReference type="PANTHER" id="PTHR11352">
    <property type="entry name" value="PROLIFERATING CELL NUCLEAR ANTIGEN"/>
    <property type="match status" value="1"/>
</dbReference>
<dbReference type="NCBIfam" id="TIGR00590">
    <property type="entry name" value="pcna"/>
    <property type="match status" value="1"/>
</dbReference>
<dbReference type="AlphaFoldDB" id="X0VHV4"/>
<dbReference type="Pfam" id="PF02747">
    <property type="entry name" value="PCNA_C"/>
    <property type="match status" value="1"/>
</dbReference>
<dbReference type="InterPro" id="IPR000730">
    <property type="entry name" value="Pr_cel_nuc_antig"/>
</dbReference>
<evidence type="ECO:0000259" key="4">
    <source>
        <dbReference type="Pfam" id="PF02747"/>
    </source>
</evidence>
<evidence type="ECO:0000259" key="3">
    <source>
        <dbReference type="Pfam" id="PF00705"/>
    </source>
</evidence>
<feature type="non-terminal residue" evidence="5">
    <location>
        <position position="192"/>
    </location>
</feature>
<dbReference type="GO" id="GO:0006272">
    <property type="term" value="P:leading strand elongation"/>
    <property type="evidence" value="ECO:0007669"/>
    <property type="project" value="TreeGrafter"/>
</dbReference>
<dbReference type="EMBL" id="BARS01024688">
    <property type="protein sequence ID" value="GAG10797.1"/>
    <property type="molecule type" value="Genomic_DNA"/>
</dbReference>
<dbReference type="InterPro" id="IPR046938">
    <property type="entry name" value="DNA_clamp_sf"/>
</dbReference>
<dbReference type="GO" id="GO:0006275">
    <property type="term" value="P:regulation of DNA replication"/>
    <property type="evidence" value="ECO:0007669"/>
    <property type="project" value="InterPro"/>
</dbReference>
<dbReference type="PRINTS" id="PR00339">
    <property type="entry name" value="PCNACYCLIN"/>
</dbReference>
<dbReference type="Gene3D" id="3.70.10.10">
    <property type="match status" value="1"/>
</dbReference>
<protein>
    <recommendedName>
        <fullName evidence="6">Proliferating cell nuclear antigen PCNA N-terminal domain-containing protein</fullName>
    </recommendedName>
</protein>
<accession>X0VHV4</accession>
<organism evidence="5">
    <name type="scientific">marine sediment metagenome</name>
    <dbReference type="NCBI Taxonomy" id="412755"/>
    <lineage>
        <taxon>unclassified sequences</taxon>
        <taxon>metagenomes</taxon>
        <taxon>ecological metagenomes</taxon>
    </lineage>
</organism>
<name>X0VHV4_9ZZZZ</name>
<reference evidence="5" key="1">
    <citation type="journal article" date="2014" name="Front. Microbiol.">
        <title>High frequency of phylogenetically diverse reductive dehalogenase-homologous genes in deep subseafloor sedimentary metagenomes.</title>
        <authorList>
            <person name="Kawai M."/>
            <person name="Futagami T."/>
            <person name="Toyoda A."/>
            <person name="Takaki Y."/>
            <person name="Nishi S."/>
            <person name="Hori S."/>
            <person name="Arai W."/>
            <person name="Tsubouchi T."/>
            <person name="Morono Y."/>
            <person name="Uchiyama I."/>
            <person name="Ito T."/>
            <person name="Fujiyama A."/>
            <person name="Inagaki F."/>
            <person name="Takami H."/>
        </authorList>
    </citation>
    <scope>NUCLEOTIDE SEQUENCE</scope>
    <source>
        <strain evidence="5">Expedition CK06-06</strain>
    </source>
</reference>
<feature type="domain" description="Proliferating cell nuclear antigen PCNA C-terminal" evidence="4">
    <location>
        <begin position="129"/>
        <end position="187"/>
    </location>
</feature>
<comment type="caution">
    <text evidence="5">The sequence shown here is derived from an EMBL/GenBank/DDBJ whole genome shotgun (WGS) entry which is preliminary data.</text>
</comment>
<dbReference type="InterPro" id="IPR022648">
    <property type="entry name" value="Pr_cel_nuc_antig_N"/>
</dbReference>
<dbReference type="Pfam" id="PF00705">
    <property type="entry name" value="PCNA_N"/>
    <property type="match status" value="1"/>
</dbReference>
<feature type="domain" description="Proliferating cell nuclear antigen PCNA N-terminal" evidence="3">
    <location>
        <begin position="11"/>
        <end position="125"/>
    </location>
</feature>